<dbReference type="EMBL" id="LXQA010885436">
    <property type="protein sequence ID" value="MCI75550.1"/>
    <property type="molecule type" value="Genomic_DNA"/>
</dbReference>
<protein>
    <submittedName>
        <fullName evidence="1">Uncharacterized protein</fullName>
    </submittedName>
</protein>
<proteinExistence type="predicted"/>
<keyword evidence="2" id="KW-1185">Reference proteome</keyword>
<feature type="non-terminal residue" evidence="1">
    <location>
        <position position="1"/>
    </location>
</feature>
<reference evidence="1 2" key="1">
    <citation type="journal article" date="2018" name="Front. Plant Sci.">
        <title>Red Clover (Trifolium pratense) and Zigzag Clover (T. medium) - A Picture of Genomic Similarities and Differences.</title>
        <authorList>
            <person name="Dluhosova J."/>
            <person name="Istvanek J."/>
            <person name="Nedelnik J."/>
            <person name="Repkova J."/>
        </authorList>
    </citation>
    <scope>NUCLEOTIDE SEQUENCE [LARGE SCALE GENOMIC DNA]</scope>
    <source>
        <strain evidence="2">cv. 10/8</strain>
        <tissue evidence="1">Leaf</tissue>
    </source>
</reference>
<sequence>PDQKSDRVRRCSVPTPVKRRGLCTCRCSGAQVSESEAEVFFSVSMRT</sequence>
<name>A0A392UT84_9FABA</name>
<evidence type="ECO:0000313" key="1">
    <source>
        <dbReference type="EMBL" id="MCI75550.1"/>
    </source>
</evidence>
<evidence type="ECO:0000313" key="2">
    <source>
        <dbReference type="Proteomes" id="UP000265520"/>
    </source>
</evidence>
<dbReference type="AlphaFoldDB" id="A0A392UT84"/>
<comment type="caution">
    <text evidence="1">The sequence shown here is derived from an EMBL/GenBank/DDBJ whole genome shotgun (WGS) entry which is preliminary data.</text>
</comment>
<dbReference type="Proteomes" id="UP000265520">
    <property type="component" value="Unassembled WGS sequence"/>
</dbReference>
<accession>A0A392UT84</accession>
<organism evidence="1 2">
    <name type="scientific">Trifolium medium</name>
    <dbReference type="NCBI Taxonomy" id="97028"/>
    <lineage>
        <taxon>Eukaryota</taxon>
        <taxon>Viridiplantae</taxon>
        <taxon>Streptophyta</taxon>
        <taxon>Embryophyta</taxon>
        <taxon>Tracheophyta</taxon>
        <taxon>Spermatophyta</taxon>
        <taxon>Magnoliopsida</taxon>
        <taxon>eudicotyledons</taxon>
        <taxon>Gunneridae</taxon>
        <taxon>Pentapetalae</taxon>
        <taxon>rosids</taxon>
        <taxon>fabids</taxon>
        <taxon>Fabales</taxon>
        <taxon>Fabaceae</taxon>
        <taxon>Papilionoideae</taxon>
        <taxon>50 kb inversion clade</taxon>
        <taxon>NPAAA clade</taxon>
        <taxon>Hologalegina</taxon>
        <taxon>IRL clade</taxon>
        <taxon>Trifolieae</taxon>
        <taxon>Trifolium</taxon>
    </lineage>
</organism>